<sequence length="70" mass="7882">MQEMTIETALVLIAILTPLNIFLWLHLGTYQLHSKPKTKPEGNNTKRLTNANYGAYIQITGQILQLGGWT</sequence>
<reference evidence="1 2" key="1">
    <citation type="submission" date="2016-02" db="EMBL/GenBank/DDBJ databases">
        <authorList>
            <consortium name="Pathogen Informatics"/>
        </authorList>
    </citation>
    <scope>NUCLEOTIDE SEQUENCE [LARGE SCALE GENOMIC DNA]</scope>
    <source>
        <strain evidence="1 2">LSS80</strain>
    </source>
</reference>
<name>A0A0Z8KT84_STRSU</name>
<dbReference type="Proteomes" id="UP000070960">
    <property type="component" value="Unassembled WGS sequence"/>
</dbReference>
<dbReference type="RefSeq" id="WP_044683063.1">
    <property type="nucleotide sequence ID" value="NZ_CECW01000002.1"/>
</dbReference>
<evidence type="ECO:0000313" key="1">
    <source>
        <dbReference type="EMBL" id="CYV78060.1"/>
    </source>
</evidence>
<organism evidence="1 2">
    <name type="scientific">Streptococcus suis</name>
    <dbReference type="NCBI Taxonomy" id="1307"/>
    <lineage>
        <taxon>Bacteria</taxon>
        <taxon>Bacillati</taxon>
        <taxon>Bacillota</taxon>
        <taxon>Bacilli</taxon>
        <taxon>Lactobacillales</taxon>
        <taxon>Streptococcaceae</taxon>
        <taxon>Streptococcus</taxon>
    </lineage>
</organism>
<accession>A0A0Z8KT84</accession>
<evidence type="ECO:0000313" key="2">
    <source>
        <dbReference type="Proteomes" id="UP000070960"/>
    </source>
</evidence>
<dbReference type="AlphaFoldDB" id="A0A0Z8KT84"/>
<proteinExistence type="predicted"/>
<dbReference type="EMBL" id="FIIE01000010">
    <property type="protein sequence ID" value="CYV78060.1"/>
    <property type="molecule type" value="Genomic_DNA"/>
</dbReference>
<protein>
    <submittedName>
        <fullName evidence="1">Putative phage membrane protein</fullName>
    </submittedName>
</protein>
<gene>
    <name evidence="1" type="ORF">ERS132442_01294</name>
</gene>